<evidence type="ECO:0000256" key="1">
    <source>
        <dbReference type="SAM" id="SignalP"/>
    </source>
</evidence>
<feature type="signal peptide" evidence="1">
    <location>
        <begin position="1"/>
        <end position="23"/>
    </location>
</feature>
<keyword evidence="3" id="KW-1185">Reference proteome</keyword>
<proteinExistence type="predicted"/>
<keyword evidence="1" id="KW-0732">Signal</keyword>
<accession>A0ABP8N8M7</accession>
<evidence type="ECO:0000313" key="3">
    <source>
        <dbReference type="Proteomes" id="UP001500067"/>
    </source>
</evidence>
<sequence>MKQGSIKSVVTILAVGMSLSAVAGNKDRSGQAGAPELSINPWARTTGVFGINTPHITGVEAMKTNIAGLAAVSGTDIGVSRGQYLANTGININNIAVGQKIGEAGAIGINLMSMNFGEIVSTEYNMPEGFGTFRPQFLNLQLGYAKQFSSHVNAGAAITYVSEQVGNVGALGVAFEGGIQYVTGKRDNFHFGITLRNLGSNMRFTGTGFSVNADKPQSSPSFVVSQQYPTEKFGMPTYLNFGISYDIYLDEHHITGKDSLPKHKLTGIANFQSNSFNNDYLGVGAEYSFKDMFLLRAAYRYEKGIGNLEKTTTMYSGIAAGATVQKRFGEDNKGPLVAIDYSYRPTQRPANGVHMISIRFSR</sequence>
<reference evidence="3" key="1">
    <citation type="journal article" date="2019" name="Int. J. Syst. Evol. Microbiol.">
        <title>The Global Catalogue of Microorganisms (GCM) 10K type strain sequencing project: providing services to taxonomists for standard genome sequencing and annotation.</title>
        <authorList>
            <consortium name="The Broad Institute Genomics Platform"/>
            <consortium name="The Broad Institute Genome Sequencing Center for Infectious Disease"/>
            <person name="Wu L."/>
            <person name="Ma J."/>
        </authorList>
    </citation>
    <scope>NUCLEOTIDE SEQUENCE [LARGE SCALE GENOMIC DNA]</scope>
    <source>
        <strain evidence="3">JCM 32105</strain>
    </source>
</reference>
<dbReference type="SUPFAM" id="SSF56935">
    <property type="entry name" value="Porins"/>
    <property type="match status" value="1"/>
</dbReference>
<gene>
    <name evidence="2" type="ORF">GCM10023093_11210</name>
</gene>
<dbReference type="RefSeq" id="WP_345079829.1">
    <property type="nucleotide sequence ID" value="NZ_BAABFA010000008.1"/>
</dbReference>
<name>A0ABP8N8M7_9BACT</name>
<feature type="chain" id="PRO_5046106887" description="PorV/PorQ family protein" evidence="1">
    <location>
        <begin position="24"/>
        <end position="362"/>
    </location>
</feature>
<evidence type="ECO:0000313" key="2">
    <source>
        <dbReference type="EMBL" id="GAA4463215.1"/>
    </source>
</evidence>
<dbReference type="Proteomes" id="UP001500067">
    <property type="component" value="Unassembled WGS sequence"/>
</dbReference>
<comment type="caution">
    <text evidence="2">The sequence shown here is derived from an EMBL/GenBank/DDBJ whole genome shotgun (WGS) entry which is preliminary data.</text>
</comment>
<protein>
    <recommendedName>
        <fullName evidence="4">PorV/PorQ family protein</fullName>
    </recommendedName>
</protein>
<dbReference type="EMBL" id="BAABFA010000008">
    <property type="protein sequence ID" value="GAA4463215.1"/>
    <property type="molecule type" value="Genomic_DNA"/>
</dbReference>
<dbReference type="NCBIfam" id="NF033709">
    <property type="entry name" value="PorV_fam"/>
    <property type="match status" value="1"/>
</dbReference>
<organism evidence="2 3">
    <name type="scientific">Nemorincola caseinilytica</name>
    <dbReference type="NCBI Taxonomy" id="2054315"/>
    <lineage>
        <taxon>Bacteria</taxon>
        <taxon>Pseudomonadati</taxon>
        <taxon>Bacteroidota</taxon>
        <taxon>Chitinophagia</taxon>
        <taxon>Chitinophagales</taxon>
        <taxon>Chitinophagaceae</taxon>
        <taxon>Nemorincola</taxon>
    </lineage>
</organism>
<evidence type="ECO:0008006" key="4">
    <source>
        <dbReference type="Google" id="ProtNLM"/>
    </source>
</evidence>